<feature type="region of interest" description="Disordered" evidence="2">
    <location>
        <begin position="189"/>
        <end position="214"/>
    </location>
</feature>
<feature type="compositionally biased region" description="Polar residues" evidence="2">
    <location>
        <begin position="363"/>
        <end position="374"/>
    </location>
</feature>
<accession>A0A8H5STW2</accession>
<evidence type="ECO:0000256" key="1">
    <source>
        <dbReference type="ARBA" id="ARBA00023242"/>
    </source>
</evidence>
<dbReference type="OrthoDB" id="4850804at2759"/>
<dbReference type="EMBL" id="JAAGWQ010000279">
    <property type="protein sequence ID" value="KAF5657538.1"/>
    <property type="molecule type" value="Genomic_DNA"/>
</dbReference>
<evidence type="ECO:0000313" key="5">
    <source>
        <dbReference type="Proteomes" id="UP000567885"/>
    </source>
</evidence>
<feature type="region of interest" description="Disordered" evidence="2">
    <location>
        <begin position="446"/>
        <end position="491"/>
    </location>
</feature>
<keyword evidence="3" id="KW-0812">Transmembrane</keyword>
<protein>
    <submittedName>
        <fullName evidence="4">Uncharacterized protein</fullName>
    </submittedName>
</protein>
<feature type="compositionally biased region" description="Polar residues" evidence="2">
    <location>
        <begin position="446"/>
        <end position="464"/>
    </location>
</feature>
<gene>
    <name evidence="4" type="ORF">FHETE_10398</name>
</gene>
<dbReference type="GO" id="GO:0000981">
    <property type="term" value="F:DNA-binding transcription factor activity, RNA polymerase II-specific"/>
    <property type="evidence" value="ECO:0007669"/>
    <property type="project" value="InterPro"/>
</dbReference>
<feature type="compositionally biased region" description="Low complexity" evidence="2">
    <location>
        <begin position="115"/>
        <end position="131"/>
    </location>
</feature>
<keyword evidence="3" id="KW-0472">Membrane</keyword>
<feature type="compositionally biased region" description="Polar residues" evidence="2">
    <location>
        <begin position="472"/>
        <end position="491"/>
    </location>
</feature>
<dbReference type="InterPro" id="IPR001138">
    <property type="entry name" value="Zn2Cys6_DnaBD"/>
</dbReference>
<reference evidence="4 5" key="1">
    <citation type="submission" date="2020-05" db="EMBL/GenBank/DDBJ databases">
        <title>Identification and distribution of gene clusters putatively required for synthesis of sphingolipid metabolism inhibitors in phylogenetically diverse species of the filamentous fungus Fusarium.</title>
        <authorList>
            <person name="Kim H.-S."/>
            <person name="Busman M."/>
            <person name="Brown D.W."/>
            <person name="Divon H."/>
            <person name="Uhlig S."/>
            <person name="Proctor R.H."/>
        </authorList>
    </citation>
    <scope>NUCLEOTIDE SEQUENCE [LARGE SCALE GENOMIC DNA]</scope>
    <source>
        <strain evidence="4 5">NRRL 20693</strain>
    </source>
</reference>
<evidence type="ECO:0000256" key="3">
    <source>
        <dbReference type="SAM" id="Phobius"/>
    </source>
</evidence>
<evidence type="ECO:0000256" key="2">
    <source>
        <dbReference type="SAM" id="MobiDB-lite"/>
    </source>
</evidence>
<feature type="transmembrane region" description="Helical" evidence="3">
    <location>
        <begin position="577"/>
        <end position="595"/>
    </location>
</feature>
<keyword evidence="1" id="KW-0539">Nucleus</keyword>
<name>A0A8H5STW2_FUSHE</name>
<organism evidence="4 5">
    <name type="scientific">Fusarium heterosporum</name>
    <dbReference type="NCBI Taxonomy" id="42747"/>
    <lineage>
        <taxon>Eukaryota</taxon>
        <taxon>Fungi</taxon>
        <taxon>Dikarya</taxon>
        <taxon>Ascomycota</taxon>
        <taxon>Pezizomycotina</taxon>
        <taxon>Sordariomycetes</taxon>
        <taxon>Hypocreomycetidae</taxon>
        <taxon>Hypocreales</taxon>
        <taxon>Nectriaceae</taxon>
        <taxon>Fusarium</taxon>
        <taxon>Fusarium heterosporum species complex</taxon>
    </lineage>
</organism>
<comment type="caution">
    <text evidence="4">The sequence shown here is derived from an EMBL/GenBank/DDBJ whole genome shotgun (WGS) entry which is preliminary data.</text>
</comment>
<evidence type="ECO:0000313" key="4">
    <source>
        <dbReference type="EMBL" id="KAF5657538.1"/>
    </source>
</evidence>
<dbReference type="Proteomes" id="UP000567885">
    <property type="component" value="Unassembled WGS sequence"/>
</dbReference>
<feature type="region of interest" description="Disordered" evidence="2">
    <location>
        <begin position="115"/>
        <end position="167"/>
    </location>
</feature>
<feature type="region of interest" description="Disordered" evidence="2">
    <location>
        <begin position="363"/>
        <end position="390"/>
    </location>
</feature>
<dbReference type="GO" id="GO:0008270">
    <property type="term" value="F:zinc ion binding"/>
    <property type="evidence" value="ECO:0007669"/>
    <property type="project" value="InterPro"/>
</dbReference>
<sequence>MASNSNTLPQGFSVFQPALGAQLQFFPSVGTRELDELVNAYIPGPASTQEKRTSISLDYFEYAHLTGQTFKFYPVYTLAATVESPVTASPLQDSGYGSSFNTSPAMSNWDWSHVNTTTSSRRSSPKSNSSHHPADFSNLPGMKIMTKDGRDVTNSASRGSKTKEQRDHAHLMRIIKACESCKKKKIRCDPSHKKRGVSSTSAQPAKVTKKTKTGAPEAKTVPVVVQEAVAPQIGFSDQDLLLDLDNLAASGEPGNETWEQFIQFPAVDDSYDFFNDPEGYLSPQSSSTLSEYSIKPATPTTETDLYRRRSVAAEVEIADLTDPATYLPFNQVEVNHDYVDFNLYSPESSFSEDEHMVPIELSKQSSSGDLNSQGGELIGDQLGTQSVGASSAPQQLLFTLGQPDHDVHHDSGAGLEYYSSPSSASLDSGILSMSAGSQRDSSTFVSDLQSSVDTSQSTNSNVTISHGIIETRGSTTPQSDSRLGESHTTTLPTQLSAQAIDMIAMLPYSRSTETQLADTRLAHQNVDAQVGLQQPDSRDVETHNVEGDMSQRSPTHTLLASVAISLASMFRKQSMELLMSITVALIALTVWPYAYQQLVRMDKSREQSTSTLAQSGQKTNGFMSGIGVNATRLQSTTMRGKKPAGRMISMGRSLIAI</sequence>
<dbReference type="AlphaFoldDB" id="A0A8H5STW2"/>
<keyword evidence="3" id="KW-1133">Transmembrane helix</keyword>
<keyword evidence="5" id="KW-1185">Reference proteome</keyword>
<proteinExistence type="predicted"/>
<dbReference type="CDD" id="cd00067">
    <property type="entry name" value="GAL4"/>
    <property type="match status" value="1"/>
</dbReference>